<dbReference type="OrthoDB" id="2985014at2759"/>
<evidence type="ECO:0000313" key="4">
    <source>
        <dbReference type="Proteomes" id="UP000268014"/>
    </source>
</evidence>
<reference evidence="3 4" key="2">
    <citation type="submission" date="2018-11" db="EMBL/GenBank/DDBJ databases">
        <authorList>
            <consortium name="Pathogen Informatics"/>
        </authorList>
    </citation>
    <scope>NUCLEOTIDE SEQUENCE [LARGE SCALE GENOMIC DNA]</scope>
    <source>
        <strain evidence="3 4">MHpl1</strain>
    </source>
</reference>
<accession>A0A0N4WFJ9</accession>
<protein>
    <submittedName>
        <fullName evidence="5">CASP-like protein</fullName>
    </submittedName>
</protein>
<proteinExistence type="predicted"/>
<feature type="region of interest" description="Disordered" evidence="1">
    <location>
        <begin position="1"/>
        <end position="34"/>
    </location>
</feature>
<keyword evidence="2" id="KW-0812">Transmembrane</keyword>
<organism evidence="5">
    <name type="scientific">Haemonchus placei</name>
    <name type="common">Barber's pole worm</name>
    <dbReference type="NCBI Taxonomy" id="6290"/>
    <lineage>
        <taxon>Eukaryota</taxon>
        <taxon>Metazoa</taxon>
        <taxon>Ecdysozoa</taxon>
        <taxon>Nematoda</taxon>
        <taxon>Chromadorea</taxon>
        <taxon>Rhabditida</taxon>
        <taxon>Rhabditina</taxon>
        <taxon>Rhabditomorpha</taxon>
        <taxon>Strongyloidea</taxon>
        <taxon>Trichostrongylidae</taxon>
        <taxon>Haemonchus</taxon>
    </lineage>
</organism>
<keyword evidence="4" id="KW-1185">Reference proteome</keyword>
<keyword evidence="2" id="KW-0472">Membrane</keyword>
<sequence length="89" mass="9876">MASVTFEDATKNKEPSDQDDKSAPKKDATTNTSPSRFFFYNRTRLVILVLSTLCLTMIQSNPLALNFTVICMDDVVDEQSHNSSGGEQI</sequence>
<dbReference type="AlphaFoldDB" id="A0A0N4WFJ9"/>
<evidence type="ECO:0000313" key="3">
    <source>
        <dbReference type="EMBL" id="VDO37649.1"/>
    </source>
</evidence>
<dbReference type="STRING" id="6290.A0A0N4WFJ9"/>
<reference evidence="5" key="1">
    <citation type="submission" date="2017-02" db="UniProtKB">
        <authorList>
            <consortium name="WormBaseParasite"/>
        </authorList>
    </citation>
    <scope>IDENTIFICATION</scope>
</reference>
<dbReference type="WBParaSite" id="HPLM_0000950201-mRNA-1">
    <property type="protein sequence ID" value="HPLM_0000950201-mRNA-1"/>
    <property type="gene ID" value="HPLM_0000950201"/>
</dbReference>
<name>A0A0N4WFJ9_HAEPC</name>
<gene>
    <name evidence="3" type="ORF">HPLM_LOCUS9494</name>
</gene>
<feature type="compositionally biased region" description="Basic and acidic residues" evidence="1">
    <location>
        <begin position="8"/>
        <end position="28"/>
    </location>
</feature>
<dbReference type="Proteomes" id="UP000268014">
    <property type="component" value="Unassembled WGS sequence"/>
</dbReference>
<feature type="transmembrane region" description="Helical" evidence="2">
    <location>
        <begin position="45"/>
        <end position="65"/>
    </location>
</feature>
<evidence type="ECO:0000256" key="1">
    <source>
        <dbReference type="SAM" id="MobiDB-lite"/>
    </source>
</evidence>
<evidence type="ECO:0000256" key="2">
    <source>
        <dbReference type="SAM" id="Phobius"/>
    </source>
</evidence>
<dbReference type="EMBL" id="UZAF01017075">
    <property type="protein sequence ID" value="VDO37649.1"/>
    <property type="molecule type" value="Genomic_DNA"/>
</dbReference>
<evidence type="ECO:0000313" key="5">
    <source>
        <dbReference type="WBParaSite" id="HPLM_0000950201-mRNA-1"/>
    </source>
</evidence>
<keyword evidence="2" id="KW-1133">Transmembrane helix</keyword>